<organism evidence="2 3">
    <name type="scientific">Sporofaciens musculi</name>
    <dbReference type="NCBI Taxonomy" id="2681861"/>
    <lineage>
        <taxon>Bacteria</taxon>
        <taxon>Bacillati</taxon>
        <taxon>Bacillota</taxon>
        <taxon>Clostridia</taxon>
        <taxon>Lachnospirales</taxon>
        <taxon>Lachnospiraceae</taxon>
        <taxon>Sporofaciens</taxon>
    </lineage>
</organism>
<gene>
    <name evidence="2" type="ORF">GN277_14390</name>
</gene>
<dbReference type="InterPro" id="IPR013324">
    <property type="entry name" value="RNA_pol_sigma_r3/r4-like"/>
</dbReference>
<dbReference type="InterPro" id="IPR036388">
    <property type="entry name" value="WH-like_DNA-bd_sf"/>
</dbReference>
<dbReference type="EMBL" id="WUQX01000001">
    <property type="protein sequence ID" value="MXP76536.1"/>
    <property type="molecule type" value="Genomic_DNA"/>
</dbReference>
<dbReference type="SUPFAM" id="SSF88659">
    <property type="entry name" value="Sigma3 and sigma4 domains of RNA polymerase sigma factors"/>
    <property type="match status" value="1"/>
</dbReference>
<dbReference type="GO" id="GO:0003677">
    <property type="term" value="F:DNA binding"/>
    <property type="evidence" value="ECO:0007669"/>
    <property type="project" value="InterPro"/>
</dbReference>
<dbReference type="Proteomes" id="UP000460412">
    <property type="component" value="Unassembled WGS sequence"/>
</dbReference>
<reference evidence="2 3" key="1">
    <citation type="submission" date="2019-12" db="EMBL/GenBank/DDBJ databases">
        <title>Sporaefaciens musculi gen. nov., sp. nov., a novel bacterium isolated from the caecum of an obese mouse.</title>
        <authorList>
            <person name="Rasmussen T.S."/>
            <person name="Streidl T."/>
            <person name="Hitch T.C.A."/>
            <person name="Wortmann E."/>
            <person name="Deptula P."/>
            <person name="Hansen M."/>
            <person name="Nielsen D.S."/>
            <person name="Clavel T."/>
            <person name="Vogensen F.K."/>
        </authorList>
    </citation>
    <scope>NUCLEOTIDE SEQUENCE [LARGE SCALE GENOMIC DNA]</scope>
    <source>
        <strain evidence="2 3">WCA-9-b2</strain>
    </source>
</reference>
<accession>A0A7X3MHJ4</accession>
<evidence type="ECO:0000313" key="3">
    <source>
        <dbReference type="Proteomes" id="UP000460412"/>
    </source>
</evidence>
<dbReference type="AlphaFoldDB" id="A0A7X3MHJ4"/>
<dbReference type="Pfam" id="PF08281">
    <property type="entry name" value="Sigma70_r4_2"/>
    <property type="match status" value="1"/>
</dbReference>
<dbReference type="GO" id="GO:0006352">
    <property type="term" value="P:DNA-templated transcription initiation"/>
    <property type="evidence" value="ECO:0007669"/>
    <property type="project" value="InterPro"/>
</dbReference>
<name>A0A7X3MHJ4_9FIRM</name>
<dbReference type="Gene3D" id="1.10.10.10">
    <property type="entry name" value="Winged helix-like DNA-binding domain superfamily/Winged helix DNA-binding domain"/>
    <property type="match status" value="1"/>
</dbReference>
<protein>
    <submittedName>
        <fullName evidence="2">HTH domain-containing protein</fullName>
    </submittedName>
</protein>
<dbReference type="RefSeq" id="WP_159756793.1">
    <property type="nucleotide sequence ID" value="NZ_WUQX01000001.1"/>
</dbReference>
<comment type="caution">
    <text evidence="2">The sequence shown here is derived from an EMBL/GenBank/DDBJ whole genome shotgun (WGS) entry which is preliminary data.</text>
</comment>
<evidence type="ECO:0000259" key="1">
    <source>
        <dbReference type="Pfam" id="PF08281"/>
    </source>
</evidence>
<keyword evidence="3" id="KW-1185">Reference proteome</keyword>
<dbReference type="InterPro" id="IPR013249">
    <property type="entry name" value="RNA_pol_sigma70_r4_t2"/>
</dbReference>
<feature type="domain" description="RNA polymerase sigma factor 70 region 4 type 2" evidence="1">
    <location>
        <begin position="88"/>
        <end position="137"/>
    </location>
</feature>
<sequence>MAYNHGREDRKWRIWKEAEEKVLRECGVDEAVIEQIRIEDRADFNSNRRFYRWTSDFGEYLEGMADTEPQAEPNTVADLLDEIEDEKLYQALLTVDKHTLLILLLKMQGYSTREIAAMAGLTERAVYKRLERLRKKLKPIFYPFGEI</sequence>
<proteinExistence type="predicted"/>
<evidence type="ECO:0000313" key="2">
    <source>
        <dbReference type="EMBL" id="MXP76536.1"/>
    </source>
</evidence>
<dbReference type="GO" id="GO:0016987">
    <property type="term" value="F:sigma factor activity"/>
    <property type="evidence" value="ECO:0007669"/>
    <property type="project" value="InterPro"/>
</dbReference>